<sequence>MQITGDWFRNAHTQAVCRALTDSGYQALFVGGCVRNALLGRPVNDIDIATDATPETVMALEEQAGFKVVPTGIDHGTVTVVSGSIPHEITTFRHDVETDGRRAVIAFASNVTDDARRRDFTMNALYADPDGTIIDPLGGLADLEARRVRFIENPVDRIREDYLRVLRFFRFHAWYGDALAGIDPEGLAAVADHLEGLGALSRERVGAEMKKLLNAPDPAPSVAAMRATGVLGIILPGADDRALAPLVHAEASLDIEPDAIRRLACLGGEDVPERLRLSQKETKHLAALQSASGTTESPAVVGYRQSFAIARDIILLRAAVFGQAPNPVDLDAARKGAEAQFPVRARDLMPEYQGPALGRRMKALEEAWIASGFQLSSKALLALPDEG</sequence>
<evidence type="ECO:0000256" key="4">
    <source>
        <dbReference type="ARBA" id="ARBA00022695"/>
    </source>
</evidence>
<dbReference type="GO" id="GO:0016779">
    <property type="term" value="F:nucleotidyltransferase activity"/>
    <property type="evidence" value="ECO:0007669"/>
    <property type="project" value="UniProtKB-KW"/>
</dbReference>
<dbReference type="EMBL" id="VINQ01000014">
    <property type="protein sequence ID" value="KAA0912303.1"/>
    <property type="molecule type" value="Genomic_DNA"/>
</dbReference>
<keyword evidence="12" id="KW-1185">Reference proteome</keyword>
<keyword evidence="6" id="KW-0547">Nucleotide-binding</keyword>
<comment type="cofactor">
    <cofactor evidence="1">
        <name>Mg(2+)</name>
        <dbReference type="ChEBI" id="CHEBI:18420"/>
    </cofactor>
</comment>
<dbReference type="InterPro" id="IPR032828">
    <property type="entry name" value="PolyA_RNA-bd"/>
</dbReference>
<dbReference type="Gene3D" id="1.10.3090.10">
    <property type="entry name" value="cca-adding enzyme, domain 2"/>
    <property type="match status" value="1"/>
</dbReference>
<gene>
    <name evidence="11" type="ORF">FLO80_15900</name>
</gene>
<evidence type="ECO:0000313" key="11">
    <source>
        <dbReference type="EMBL" id="KAA0912303.1"/>
    </source>
</evidence>
<dbReference type="CDD" id="cd05398">
    <property type="entry name" value="NT_ClassII-CCAase"/>
    <property type="match status" value="1"/>
</dbReference>
<comment type="similarity">
    <text evidence="8">Belongs to the tRNA nucleotidyltransferase/poly(A) polymerase family.</text>
</comment>
<keyword evidence="2 8" id="KW-0808">Transferase</keyword>
<keyword evidence="7" id="KW-0460">Magnesium</keyword>
<dbReference type="PANTHER" id="PTHR46173">
    <property type="entry name" value="CCA TRNA NUCLEOTIDYLTRANSFERASE 1, MITOCHONDRIAL"/>
    <property type="match status" value="1"/>
</dbReference>
<dbReference type="PANTHER" id="PTHR46173:SF1">
    <property type="entry name" value="CCA TRNA NUCLEOTIDYLTRANSFERASE 1, MITOCHONDRIAL"/>
    <property type="match status" value="1"/>
</dbReference>
<dbReference type="Gene3D" id="3.30.460.10">
    <property type="entry name" value="Beta Polymerase, domain 2"/>
    <property type="match status" value="1"/>
</dbReference>
<evidence type="ECO:0000313" key="12">
    <source>
        <dbReference type="Proteomes" id="UP000325291"/>
    </source>
</evidence>
<name>A0A5A9Z534_9RHOB</name>
<dbReference type="InterPro" id="IPR043519">
    <property type="entry name" value="NT_sf"/>
</dbReference>
<feature type="domain" description="Poly A polymerase head" evidence="9">
    <location>
        <begin position="29"/>
        <end position="149"/>
    </location>
</feature>
<evidence type="ECO:0000256" key="3">
    <source>
        <dbReference type="ARBA" id="ARBA00022694"/>
    </source>
</evidence>
<evidence type="ECO:0000259" key="10">
    <source>
        <dbReference type="Pfam" id="PF12627"/>
    </source>
</evidence>
<keyword evidence="5" id="KW-0479">Metal-binding</keyword>
<evidence type="ECO:0000256" key="5">
    <source>
        <dbReference type="ARBA" id="ARBA00022723"/>
    </source>
</evidence>
<dbReference type="GO" id="GO:0000166">
    <property type="term" value="F:nucleotide binding"/>
    <property type="evidence" value="ECO:0007669"/>
    <property type="project" value="UniProtKB-KW"/>
</dbReference>
<evidence type="ECO:0000256" key="2">
    <source>
        <dbReference type="ARBA" id="ARBA00022679"/>
    </source>
</evidence>
<reference evidence="11 12" key="1">
    <citation type="submission" date="2019-07" db="EMBL/GenBank/DDBJ databases">
        <title>Aquicoccus porphyridii gen. nov., sp. nov., isolated from a small marine red alga, Porphyridium marinum.</title>
        <authorList>
            <person name="Liu L."/>
        </authorList>
    </citation>
    <scope>NUCLEOTIDE SEQUENCE [LARGE SCALE GENOMIC DNA]</scope>
    <source>
        <strain evidence="11 12">L1 8-17</strain>
    </source>
</reference>
<comment type="caution">
    <text evidence="11">The sequence shown here is derived from an EMBL/GenBank/DDBJ whole genome shotgun (WGS) entry which is preliminary data.</text>
</comment>
<evidence type="ECO:0000256" key="6">
    <source>
        <dbReference type="ARBA" id="ARBA00022741"/>
    </source>
</evidence>
<dbReference type="GO" id="GO:0000049">
    <property type="term" value="F:tRNA binding"/>
    <property type="evidence" value="ECO:0007669"/>
    <property type="project" value="TreeGrafter"/>
</dbReference>
<dbReference type="Pfam" id="PF01743">
    <property type="entry name" value="PolyA_pol"/>
    <property type="match status" value="1"/>
</dbReference>
<dbReference type="Pfam" id="PF12627">
    <property type="entry name" value="PolyA_pol_RNAbd"/>
    <property type="match status" value="1"/>
</dbReference>
<evidence type="ECO:0000256" key="8">
    <source>
        <dbReference type="RuleBase" id="RU003953"/>
    </source>
</evidence>
<protein>
    <submittedName>
        <fullName evidence="11">CCA tRNA nucleotidyltransferase</fullName>
    </submittedName>
</protein>
<proteinExistence type="inferred from homology"/>
<evidence type="ECO:0000256" key="1">
    <source>
        <dbReference type="ARBA" id="ARBA00001946"/>
    </source>
</evidence>
<dbReference type="SUPFAM" id="SSF81301">
    <property type="entry name" value="Nucleotidyltransferase"/>
    <property type="match status" value="1"/>
</dbReference>
<keyword evidence="8" id="KW-0694">RNA-binding</keyword>
<dbReference type="AlphaFoldDB" id="A0A5A9Z534"/>
<dbReference type="InterPro" id="IPR002646">
    <property type="entry name" value="PolA_pol_head_dom"/>
</dbReference>
<accession>A0A5A9Z534</accession>
<dbReference type="Proteomes" id="UP000325291">
    <property type="component" value="Unassembled WGS sequence"/>
</dbReference>
<organism evidence="11 12">
    <name type="scientific">Aquicoccus porphyridii</name>
    <dbReference type="NCBI Taxonomy" id="1852029"/>
    <lineage>
        <taxon>Bacteria</taxon>
        <taxon>Pseudomonadati</taxon>
        <taxon>Pseudomonadota</taxon>
        <taxon>Alphaproteobacteria</taxon>
        <taxon>Rhodobacterales</taxon>
        <taxon>Paracoccaceae</taxon>
        <taxon>Aquicoccus</taxon>
    </lineage>
</organism>
<dbReference type="GO" id="GO:0046872">
    <property type="term" value="F:metal ion binding"/>
    <property type="evidence" value="ECO:0007669"/>
    <property type="project" value="UniProtKB-KW"/>
</dbReference>
<dbReference type="GO" id="GO:0008033">
    <property type="term" value="P:tRNA processing"/>
    <property type="evidence" value="ECO:0007669"/>
    <property type="project" value="UniProtKB-KW"/>
</dbReference>
<keyword evidence="4" id="KW-0548">Nucleotidyltransferase</keyword>
<dbReference type="RefSeq" id="WP_111364284.1">
    <property type="nucleotide sequence ID" value="NZ_VINQ01000014.1"/>
</dbReference>
<feature type="domain" description="tRNA nucleotidyltransferase/poly(A) polymerase RNA and SrmB- binding" evidence="10">
    <location>
        <begin position="182"/>
        <end position="239"/>
    </location>
</feature>
<evidence type="ECO:0000259" key="9">
    <source>
        <dbReference type="Pfam" id="PF01743"/>
    </source>
</evidence>
<keyword evidence="3" id="KW-0819">tRNA processing</keyword>
<dbReference type="InterPro" id="IPR050264">
    <property type="entry name" value="Bact_CCA-adding_enz_type3_sf"/>
</dbReference>
<evidence type="ECO:0000256" key="7">
    <source>
        <dbReference type="ARBA" id="ARBA00022842"/>
    </source>
</evidence>
<dbReference type="SUPFAM" id="SSF81891">
    <property type="entry name" value="Poly A polymerase C-terminal region-like"/>
    <property type="match status" value="1"/>
</dbReference>